<organism evidence="1">
    <name type="scientific">Rosellinia necatrix</name>
    <name type="common">White root-rot fungus</name>
    <dbReference type="NCBI Taxonomy" id="77044"/>
    <lineage>
        <taxon>Eukaryota</taxon>
        <taxon>Fungi</taxon>
        <taxon>Dikarya</taxon>
        <taxon>Ascomycota</taxon>
        <taxon>Pezizomycotina</taxon>
        <taxon>Sordariomycetes</taxon>
        <taxon>Xylariomycetidae</taxon>
        <taxon>Xylariales</taxon>
        <taxon>Xylariaceae</taxon>
        <taxon>Rosellinia</taxon>
    </lineage>
</organism>
<dbReference type="Proteomes" id="UP000054516">
    <property type="component" value="Unassembled WGS sequence"/>
</dbReference>
<name>A0A1S7UIA8_ROSNE</name>
<dbReference type="EMBL" id="DF977446">
    <property type="protein sequence ID" value="GAP82936.1"/>
    <property type="molecule type" value="Genomic_DNA"/>
</dbReference>
<gene>
    <name evidence="1" type="ORF">SAMD00023353_0104630</name>
</gene>
<keyword evidence="2" id="KW-1185">Reference proteome</keyword>
<dbReference type="AlphaFoldDB" id="A0A1S7UIA8"/>
<protein>
    <submittedName>
        <fullName evidence="1">Uncharacterized protein</fullName>
    </submittedName>
</protein>
<sequence>MDTSWYDDDDGDYDEKSDFGLPRRILRELELQEMNYPIEETELFDDEEEGILRVWKRQHDEDLETASDPPEIRSWPPRGPPLAQAGGLVQTKLDSIHLQIASYLGDNDRGTFERFIARLFEMVYDVRRNLDHDVYATLTYNQATGWPRVEIWTRVPPSPHDANNLLEHTKHLIRNMAETDAAELPQILRVSWKLCGGGGGSGQTTQDVVRNWGDRSCHFGKLDLARCLGQFPRCTLNLGWFRRPGQEKEPLDEDLIRCYMRPRPRASPHVFGGCPSGPGGHGGSSLELESAARGRGWMAQVYRGLKSQLGSSYRPRIRATLRRTGPAIAT</sequence>
<proteinExistence type="predicted"/>
<dbReference type="OrthoDB" id="4719960at2759"/>
<reference evidence="1" key="1">
    <citation type="submission" date="2016-03" db="EMBL/GenBank/DDBJ databases">
        <title>Draft genome sequence of Rosellinia necatrix.</title>
        <authorList>
            <person name="Kanematsu S."/>
        </authorList>
    </citation>
    <scope>NUCLEOTIDE SEQUENCE [LARGE SCALE GENOMIC DNA]</scope>
    <source>
        <strain evidence="1">W97</strain>
    </source>
</reference>
<accession>A0A1S7UIA8</accession>
<evidence type="ECO:0000313" key="1">
    <source>
        <dbReference type="EMBL" id="GAP82936.1"/>
    </source>
</evidence>
<evidence type="ECO:0000313" key="2">
    <source>
        <dbReference type="Proteomes" id="UP000054516"/>
    </source>
</evidence>